<organism evidence="2 3">
    <name type="scientific">Clostridium algifaecis</name>
    <dbReference type="NCBI Taxonomy" id="1472040"/>
    <lineage>
        <taxon>Bacteria</taxon>
        <taxon>Bacillati</taxon>
        <taxon>Bacillota</taxon>
        <taxon>Clostridia</taxon>
        <taxon>Eubacteriales</taxon>
        <taxon>Clostridiaceae</taxon>
        <taxon>Clostridium</taxon>
    </lineage>
</organism>
<feature type="domain" description="DUF4397" evidence="1">
    <location>
        <begin position="20"/>
        <end position="135"/>
    </location>
</feature>
<evidence type="ECO:0000313" key="3">
    <source>
        <dbReference type="Proteomes" id="UP001519307"/>
    </source>
</evidence>
<accession>A0ABS4KPR7</accession>
<reference evidence="2 3" key="1">
    <citation type="submission" date="2021-03" db="EMBL/GenBank/DDBJ databases">
        <title>Genomic Encyclopedia of Type Strains, Phase IV (KMG-IV): sequencing the most valuable type-strain genomes for metagenomic binning, comparative biology and taxonomic classification.</title>
        <authorList>
            <person name="Goeker M."/>
        </authorList>
    </citation>
    <scope>NUCLEOTIDE SEQUENCE [LARGE SCALE GENOMIC DNA]</scope>
    <source>
        <strain evidence="2 3">DSM 28783</strain>
    </source>
</reference>
<dbReference type="Pfam" id="PF14344">
    <property type="entry name" value="DUF4397"/>
    <property type="match status" value="1"/>
</dbReference>
<dbReference type="EMBL" id="JAGGLM010000002">
    <property type="protein sequence ID" value="MBP2032032.1"/>
    <property type="molecule type" value="Genomic_DNA"/>
</dbReference>
<dbReference type="RefSeq" id="WP_209700959.1">
    <property type="nucleotide sequence ID" value="NZ_JAGGLM010000002.1"/>
</dbReference>
<dbReference type="InterPro" id="IPR025510">
    <property type="entry name" value="DUF4397"/>
</dbReference>
<proteinExistence type="predicted"/>
<evidence type="ECO:0000313" key="2">
    <source>
        <dbReference type="EMBL" id="MBP2032032.1"/>
    </source>
</evidence>
<dbReference type="Proteomes" id="UP001519307">
    <property type="component" value="Unassembled WGS sequence"/>
</dbReference>
<sequence>MFTYPCLSYNNFYRMPNPISYMRILNSSPNSKPLDVYLNNNLVFRNLPYKKFSDYVSIPAGTYNIKIFPARTTSVPLFNSNIFIAPEKIWTTAIIDNYPNINILPIEDTIMPKIPHKALIRFINLSPDSNRLNLYLQNGNALFKNMPYKGQSPYRPLDPGTYTMYITESATGKKLLNIPNIRLIPNRFYSIYTVGNKTKPPKMQVLIPLDGNSYLPM</sequence>
<protein>
    <recommendedName>
        <fullName evidence="1">DUF4397 domain-containing protein</fullName>
    </recommendedName>
</protein>
<comment type="caution">
    <text evidence="2">The sequence shown here is derived from an EMBL/GenBank/DDBJ whole genome shotgun (WGS) entry which is preliminary data.</text>
</comment>
<gene>
    <name evidence="2" type="ORF">J2Z42_000697</name>
</gene>
<keyword evidence="3" id="KW-1185">Reference proteome</keyword>
<name>A0ABS4KPR7_9CLOT</name>
<evidence type="ECO:0000259" key="1">
    <source>
        <dbReference type="Pfam" id="PF14344"/>
    </source>
</evidence>